<dbReference type="Proteomes" id="UP001187343">
    <property type="component" value="Unassembled WGS sequence"/>
</dbReference>
<evidence type="ECO:0000256" key="2">
    <source>
        <dbReference type="ARBA" id="ARBA00022670"/>
    </source>
</evidence>
<dbReference type="PANTHER" id="PTHR10201:SF224">
    <property type="entry name" value="MATRIX METALLOPEPTIDASE 17B"/>
    <property type="match status" value="1"/>
</dbReference>
<dbReference type="InterPro" id="IPR002477">
    <property type="entry name" value="Peptidoglycan-bd-like"/>
</dbReference>
<dbReference type="SUPFAM" id="SSF47090">
    <property type="entry name" value="PGBD-like"/>
    <property type="match status" value="1"/>
</dbReference>
<sequence>MQRQKEREGVGGGGDERNTSVQEQRRRASGTEQTSAKEERSCGEAVVFYMCGRTVEVYGTADKDVLATTLESKVMSTALPTVLPTEDESIKLVDWLTKYGYLPPPDPSTGQLQAWTAVTQAVKKMQRFAGLDDTGMLDEQTVQLMQTPRCSLPDDNDQTTETSALHSDMPNQRMKRAVSTWTRRNINWRLRSYPASSKLSREMIRSLVYYALRVWADPTLLEFHEVRGPEGADLQIDFLHGPHGDGYPFDGAGGSVGHAFFPSDPDRAGGVHLDAEEEWAFRQPATEGTDLFTVLVHELGHALGLSHSSARQSVMRPYYQGPLGDPLHFSLGHHDLQHIIALYGKRGSHVPTERPLLVTEAQLRHRHGGIHRLTHMYRHAHSHSDSSVDRCNTSFDAVAKIRGEIFFFKGQNMWRVSRGGLVSVRAVPVQRLWSALPSSLPPLQAVLERHTDHAIIFISVSQVWLFKDLSLQEGFPQPLSALAPEESDKGWQGLHWDPKQGVVWGSVKEDGEKGEESKVWKELIEEGVNGIIMENDEREKTGDFKSSTYVFKGNSYWKFTHPGSAPEEGYPRLLATDWLDCPQPSSYSPDDISLISHYGQQELREQKGQRIIDQISLSQASLPDCKPLVTPLTLEDDNKSIFGKRFFLEGIADHHLFTNILKTVNSSWVEFSPSTHANTLTFSQGNMLKGKCEFSTINATLRDSTFYANQNGTISEAKFLPSCPDCLTMNIISQFKNESIQSLYFFKRTSDRTESDMDMYWKQAECLGFKRETQYSYDGVTELCHVVKHSLSDQKPSLDKSAQ</sequence>
<feature type="binding site" evidence="11">
    <location>
        <position position="396"/>
    </location>
    <ligand>
        <name>Ca(2+)</name>
        <dbReference type="ChEBI" id="CHEBI:29108"/>
        <label>4</label>
    </ligand>
</feature>
<keyword evidence="8" id="KW-0482">Metalloprotease</keyword>
<feature type="binding site" evidence="11">
    <location>
        <position position="243"/>
    </location>
    <ligand>
        <name>Zn(2+)</name>
        <dbReference type="ChEBI" id="CHEBI:29105"/>
        <label>1</label>
    </ligand>
</feature>
<dbReference type="GO" id="GO:0031012">
    <property type="term" value="C:extracellular matrix"/>
    <property type="evidence" value="ECO:0007669"/>
    <property type="project" value="InterPro"/>
</dbReference>
<dbReference type="Pfam" id="PF00413">
    <property type="entry name" value="Peptidase_M10"/>
    <property type="match status" value="1"/>
</dbReference>
<feature type="binding site" evidence="11">
    <location>
        <position position="315"/>
    </location>
    <ligand>
        <name>Zn(2+)</name>
        <dbReference type="ChEBI" id="CHEBI:29105"/>
        <label>2</label>
        <note>catalytic</note>
    </ligand>
</feature>
<dbReference type="InterPro" id="IPR006026">
    <property type="entry name" value="Peptidase_Metallo"/>
</dbReference>
<comment type="similarity">
    <text evidence="1">Belongs to the peptidase M10A family.</text>
</comment>
<evidence type="ECO:0000256" key="10">
    <source>
        <dbReference type="PIRSR" id="PIRSR621190-1"/>
    </source>
</evidence>
<evidence type="ECO:0000259" key="14">
    <source>
        <dbReference type="SMART" id="SM00235"/>
    </source>
</evidence>
<dbReference type="AlphaFoldDB" id="A0AA88PLH3"/>
<protein>
    <recommendedName>
        <fullName evidence="14">Peptidase metallopeptidase domain-containing protein</fullName>
    </recommendedName>
</protein>
<dbReference type="Gene3D" id="3.40.390.10">
    <property type="entry name" value="Collagenase (Catalytic Domain)"/>
    <property type="match status" value="1"/>
</dbReference>
<feature type="binding site" evidence="11">
    <location>
        <position position="258"/>
    </location>
    <ligand>
        <name>Zn(2+)</name>
        <dbReference type="ChEBI" id="CHEBI:29105"/>
        <label>1</label>
    </ligand>
</feature>
<dbReference type="SUPFAM" id="SSF55486">
    <property type="entry name" value="Metalloproteases ('zincins'), catalytic domain"/>
    <property type="match status" value="1"/>
</dbReference>
<organism evidence="15 16">
    <name type="scientific">Cirrhinus molitorella</name>
    <name type="common">mud carp</name>
    <dbReference type="NCBI Taxonomy" id="172907"/>
    <lineage>
        <taxon>Eukaryota</taxon>
        <taxon>Metazoa</taxon>
        <taxon>Chordata</taxon>
        <taxon>Craniata</taxon>
        <taxon>Vertebrata</taxon>
        <taxon>Euteleostomi</taxon>
        <taxon>Actinopterygii</taxon>
        <taxon>Neopterygii</taxon>
        <taxon>Teleostei</taxon>
        <taxon>Ostariophysi</taxon>
        <taxon>Cypriniformes</taxon>
        <taxon>Cyprinidae</taxon>
        <taxon>Labeoninae</taxon>
        <taxon>Labeonini</taxon>
        <taxon>Cirrhinus</taxon>
    </lineage>
</organism>
<dbReference type="SUPFAM" id="SSF50814">
    <property type="entry name" value="Lipocalins"/>
    <property type="match status" value="1"/>
</dbReference>
<keyword evidence="9" id="KW-0865">Zymogen</keyword>
<feature type="binding site" evidence="11">
    <location>
        <position position="251"/>
    </location>
    <ligand>
        <name>Ca(2+)</name>
        <dbReference type="ChEBI" id="CHEBI:29108"/>
        <label>3</label>
    </ligand>
</feature>
<evidence type="ECO:0000256" key="4">
    <source>
        <dbReference type="ARBA" id="ARBA00022737"/>
    </source>
</evidence>
<dbReference type="GO" id="GO:0004222">
    <property type="term" value="F:metalloendopeptidase activity"/>
    <property type="evidence" value="ECO:0007669"/>
    <property type="project" value="InterPro"/>
</dbReference>
<evidence type="ECO:0000313" key="16">
    <source>
        <dbReference type="Proteomes" id="UP001187343"/>
    </source>
</evidence>
<dbReference type="CDD" id="cd00094">
    <property type="entry name" value="HX"/>
    <property type="match status" value="1"/>
</dbReference>
<dbReference type="EMBL" id="JAUYZG010000013">
    <property type="protein sequence ID" value="KAK2890958.1"/>
    <property type="molecule type" value="Genomic_DNA"/>
</dbReference>
<feature type="region of interest" description="Disordered" evidence="13">
    <location>
        <begin position="149"/>
        <end position="174"/>
    </location>
</feature>
<evidence type="ECO:0000313" key="15">
    <source>
        <dbReference type="EMBL" id="KAK2890958.1"/>
    </source>
</evidence>
<dbReference type="GO" id="GO:0006508">
    <property type="term" value="P:proteolysis"/>
    <property type="evidence" value="ECO:0007669"/>
    <property type="project" value="UniProtKB-KW"/>
</dbReference>
<dbReference type="GO" id="GO:0005615">
    <property type="term" value="C:extracellular space"/>
    <property type="evidence" value="ECO:0007669"/>
    <property type="project" value="TreeGrafter"/>
</dbReference>
<feature type="repeat" description="Hemopexin" evidence="12">
    <location>
        <begin position="388"/>
        <end position="436"/>
    </location>
</feature>
<proteinExistence type="inferred from homology"/>
<feature type="binding site" description="in inhibited form" evidence="11">
    <location>
        <position position="150"/>
    </location>
    <ligand>
        <name>Zn(2+)</name>
        <dbReference type="ChEBI" id="CHEBI:29105"/>
        <label>2</label>
        <note>catalytic</note>
    </ligand>
</feature>
<dbReference type="PROSITE" id="PS51642">
    <property type="entry name" value="HEMOPEXIN_2"/>
    <property type="match status" value="2"/>
</dbReference>
<feature type="domain" description="Peptidase metallopeptidase" evidence="14">
    <location>
        <begin position="177"/>
        <end position="345"/>
    </location>
</feature>
<dbReference type="SMART" id="SM00120">
    <property type="entry name" value="HX"/>
    <property type="match status" value="3"/>
</dbReference>
<dbReference type="GO" id="GO:0030574">
    <property type="term" value="P:collagen catabolic process"/>
    <property type="evidence" value="ECO:0007669"/>
    <property type="project" value="TreeGrafter"/>
</dbReference>
<keyword evidence="3 11" id="KW-0479">Metal-binding</keyword>
<feature type="binding site" evidence="11">
    <location>
        <position position="297"/>
    </location>
    <ligand>
        <name>Zn(2+)</name>
        <dbReference type="ChEBI" id="CHEBI:29105"/>
        <label>2</label>
        <note>catalytic</note>
    </ligand>
</feature>
<dbReference type="InterPro" id="IPR033739">
    <property type="entry name" value="M10A_MMP"/>
</dbReference>
<keyword evidence="6 11" id="KW-0862">Zinc</keyword>
<reference evidence="15" key="1">
    <citation type="submission" date="2023-08" db="EMBL/GenBank/DDBJ databases">
        <title>Chromosome-level Genome Assembly of mud carp (Cirrhinus molitorella).</title>
        <authorList>
            <person name="Liu H."/>
        </authorList>
    </citation>
    <scope>NUCLEOTIDE SEQUENCE</scope>
    <source>
        <strain evidence="15">Prfri</strain>
        <tissue evidence="15">Muscle</tissue>
    </source>
</reference>
<feature type="binding site" evidence="11">
    <location>
        <position position="277"/>
    </location>
    <ligand>
        <name>Ca(2+)</name>
        <dbReference type="ChEBI" id="CHEBI:29108"/>
        <label>1</label>
    </ligand>
</feature>
<feature type="repeat" description="Hemopexin" evidence="12">
    <location>
        <begin position="526"/>
        <end position="581"/>
    </location>
</feature>
<keyword evidence="4" id="KW-0677">Repeat</keyword>
<comment type="caution">
    <text evidence="15">The sequence shown here is derived from an EMBL/GenBank/DDBJ whole genome shotgun (WGS) entry which is preliminary data.</text>
</comment>
<evidence type="ECO:0000256" key="6">
    <source>
        <dbReference type="ARBA" id="ARBA00022833"/>
    </source>
</evidence>
<evidence type="ECO:0000256" key="8">
    <source>
        <dbReference type="ARBA" id="ARBA00023049"/>
    </source>
</evidence>
<dbReference type="GO" id="GO:0008270">
    <property type="term" value="F:zinc ion binding"/>
    <property type="evidence" value="ECO:0007669"/>
    <property type="project" value="InterPro"/>
</dbReference>
<feature type="binding site" evidence="11">
    <location>
        <position position="277"/>
    </location>
    <ligand>
        <name>Ca(2+)</name>
        <dbReference type="ChEBI" id="CHEBI:29108"/>
        <label>3</label>
    </ligand>
</feature>
<evidence type="ECO:0000256" key="3">
    <source>
        <dbReference type="ARBA" id="ARBA00022723"/>
    </source>
</evidence>
<dbReference type="CDD" id="cd19415">
    <property type="entry name" value="lipocalin_ApoM_AGP"/>
    <property type="match status" value="1"/>
</dbReference>
<dbReference type="Pfam" id="PF00045">
    <property type="entry name" value="Hemopexin"/>
    <property type="match status" value="2"/>
</dbReference>
<feature type="binding site" evidence="11">
    <location>
        <position position="307"/>
    </location>
    <ligand>
        <name>Zn(2+)</name>
        <dbReference type="ChEBI" id="CHEBI:29105"/>
        <label>2</label>
        <note>catalytic</note>
    </ligand>
</feature>
<dbReference type="Gene3D" id="2.40.128.20">
    <property type="match status" value="1"/>
</dbReference>
<dbReference type="GO" id="GO:0030198">
    <property type="term" value="P:extracellular matrix organization"/>
    <property type="evidence" value="ECO:0007669"/>
    <property type="project" value="TreeGrafter"/>
</dbReference>
<dbReference type="InterPro" id="IPR036375">
    <property type="entry name" value="Hemopexin-like_dom_sf"/>
</dbReference>
<evidence type="ECO:0000256" key="11">
    <source>
        <dbReference type="PIRSR" id="PIRSR621190-2"/>
    </source>
</evidence>
<evidence type="ECO:0000256" key="1">
    <source>
        <dbReference type="ARBA" id="ARBA00010370"/>
    </source>
</evidence>
<dbReference type="FunFam" id="3.40.390.10:FF:000070">
    <property type="entry name" value="Matrix metallopeptidase 25b"/>
    <property type="match status" value="1"/>
</dbReference>
<dbReference type="SMART" id="SM00235">
    <property type="entry name" value="ZnMc"/>
    <property type="match status" value="1"/>
</dbReference>
<feature type="region of interest" description="Disordered" evidence="13">
    <location>
        <begin position="1"/>
        <end position="37"/>
    </location>
</feature>
<dbReference type="InterPro" id="IPR021190">
    <property type="entry name" value="Pept_M10A"/>
</dbReference>
<dbReference type="Pfam" id="PF01471">
    <property type="entry name" value="PG_binding_1"/>
    <property type="match status" value="1"/>
</dbReference>
<dbReference type="InterPro" id="IPR036365">
    <property type="entry name" value="PGBD-like_sf"/>
</dbReference>
<evidence type="ECO:0000256" key="7">
    <source>
        <dbReference type="ARBA" id="ARBA00022837"/>
    </source>
</evidence>
<keyword evidence="5" id="KW-0378">Hydrolase</keyword>
<evidence type="ECO:0000256" key="5">
    <source>
        <dbReference type="ARBA" id="ARBA00022801"/>
    </source>
</evidence>
<evidence type="ECO:0000256" key="12">
    <source>
        <dbReference type="PROSITE-ProRule" id="PRU01011"/>
    </source>
</evidence>
<dbReference type="InterPro" id="IPR001818">
    <property type="entry name" value="Pept_M10_metallopeptidase"/>
</dbReference>
<dbReference type="PANTHER" id="PTHR10201">
    <property type="entry name" value="MATRIX METALLOPROTEINASE"/>
    <property type="match status" value="1"/>
</dbReference>
<feature type="compositionally biased region" description="Basic and acidic residues" evidence="13">
    <location>
        <begin position="1"/>
        <end position="26"/>
    </location>
</feature>
<dbReference type="InterPro" id="IPR018487">
    <property type="entry name" value="Hemopexin-like_repeat"/>
</dbReference>
<comment type="cofactor">
    <cofactor evidence="11">
        <name>Ca(2+)</name>
        <dbReference type="ChEBI" id="CHEBI:29108"/>
    </cofactor>
    <text evidence="11">Can bind about 5 Ca(2+) ions per subunit.</text>
</comment>
<dbReference type="InterPro" id="IPR012674">
    <property type="entry name" value="Calycin"/>
</dbReference>
<evidence type="ECO:0000256" key="13">
    <source>
        <dbReference type="SAM" id="MobiDB-lite"/>
    </source>
</evidence>
<gene>
    <name evidence="15" type="ORF">Q8A67_013601</name>
</gene>
<keyword evidence="7 11" id="KW-0106">Calcium</keyword>
<keyword evidence="16" id="KW-1185">Reference proteome</keyword>
<dbReference type="InterPro" id="IPR000585">
    <property type="entry name" value="Hemopexin-like_dom"/>
</dbReference>
<evidence type="ECO:0000256" key="9">
    <source>
        <dbReference type="ARBA" id="ARBA00023145"/>
    </source>
</evidence>
<feature type="binding site" evidence="11">
    <location>
        <position position="233"/>
    </location>
    <ligand>
        <name>Ca(2+)</name>
        <dbReference type="ChEBI" id="CHEBI:29108"/>
        <label>2</label>
    </ligand>
</feature>
<dbReference type="Gene3D" id="2.110.10.10">
    <property type="entry name" value="Hemopexin-like domain"/>
    <property type="match status" value="1"/>
</dbReference>
<dbReference type="CDD" id="cd04278">
    <property type="entry name" value="ZnMc_MMP"/>
    <property type="match status" value="1"/>
</dbReference>
<dbReference type="SUPFAM" id="SSF50923">
    <property type="entry name" value="Hemopexin-like domain"/>
    <property type="match status" value="1"/>
</dbReference>
<keyword evidence="2" id="KW-0645">Protease</keyword>
<dbReference type="InterPro" id="IPR024079">
    <property type="entry name" value="MetalloPept_cat_dom_sf"/>
</dbReference>
<feature type="binding site" evidence="11">
    <location>
        <position position="245"/>
    </location>
    <ligand>
        <name>Zn(2+)</name>
        <dbReference type="ChEBI" id="CHEBI:29105"/>
        <label>1</label>
    </ligand>
</feature>
<feature type="binding site" evidence="11">
    <location>
        <position position="272"/>
    </location>
    <ligand>
        <name>Zn(2+)</name>
        <dbReference type="ChEBI" id="CHEBI:29105"/>
        <label>1</label>
    </ligand>
</feature>
<feature type="binding site" evidence="11">
    <location>
        <position position="250"/>
    </location>
    <ligand>
        <name>Ca(2+)</name>
        <dbReference type="ChEBI" id="CHEBI:29108"/>
        <label>3</label>
    </ligand>
</feature>
<feature type="active site" evidence="10">
    <location>
        <position position="298"/>
    </location>
</feature>
<comment type="cofactor">
    <cofactor evidence="11">
        <name>Zn(2+)</name>
        <dbReference type="ChEBI" id="CHEBI:29105"/>
    </cofactor>
    <text evidence="11">Binds 2 Zn(2+) ions per subunit.</text>
</comment>
<dbReference type="PRINTS" id="PR00138">
    <property type="entry name" value="MATRIXIN"/>
</dbReference>
<accession>A0AA88PLH3</accession>
<name>A0AA88PLH3_9TELE</name>
<feature type="binding site" evidence="11">
    <location>
        <position position="301"/>
    </location>
    <ligand>
        <name>Zn(2+)</name>
        <dbReference type="ChEBI" id="CHEBI:29105"/>
        <label>2</label>
        <note>catalytic</note>
    </ligand>
</feature>
<feature type="binding site" evidence="11">
    <location>
        <position position="274"/>
    </location>
    <ligand>
        <name>Ca(2+)</name>
        <dbReference type="ChEBI" id="CHEBI:29108"/>
        <label>3</label>
    </ligand>
</feature>